<gene>
    <name evidence="1" type="ORF">N7515_006052</name>
</gene>
<dbReference type="EMBL" id="JAPQKL010000005">
    <property type="protein sequence ID" value="KAJ5130013.1"/>
    <property type="molecule type" value="Genomic_DNA"/>
</dbReference>
<accession>A0A9W9GUB9</accession>
<dbReference type="RefSeq" id="XP_056520392.1">
    <property type="nucleotide sequence ID" value="XM_056666796.1"/>
</dbReference>
<keyword evidence="2" id="KW-1185">Reference proteome</keyword>
<reference evidence="1" key="1">
    <citation type="submission" date="2022-11" db="EMBL/GenBank/DDBJ databases">
        <authorList>
            <person name="Petersen C."/>
        </authorList>
    </citation>
    <scope>NUCLEOTIDE SEQUENCE</scope>
    <source>
        <strain evidence="1">IBT 22155</strain>
    </source>
</reference>
<dbReference type="GeneID" id="81405966"/>
<dbReference type="Proteomes" id="UP001149079">
    <property type="component" value="Unassembled WGS sequence"/>
</dbReference>
<organism evidence="1 2">
    <name type="scientific">Penicillium bovifimosum</name>
    <dbReference type="NCBI Taxonomy" id="126998"/>
    <lineage>
        <taxon>Eukaryota</taxon>
        <taxon>Fungi</taxon>
        <taxon>Dikarya</taxon>
        <taxon>Ascomycota</taxon>
        <taxon>Pezizomycotina</taxon>
        <taxon>Eurotiomycetes</taxon>
        <taxon>Eurotiomycetidae</taxon>
        <taxon>Eurotiales</taxon>
        <taxon>Aspergillaceae</taxon>
        <taxon>Penicillium</taxon>
    </lineage>
</organism>
<reference evidence="1" key="2">
    <citation type="journal article" date="2023" name="IMA Fungus">
        <title>Comparative genomic study of the Penicillium genus elucidates a diverse pangenome and 15 lateral gene transfer events.</title>
        <authorList>
            <person name="Petersen C."/>
            <person name="Sorensen T."/>
            <person name="Nielsen M.R."/>
            <person name="Sondergaard T.E."/>
            <person name="Sorensen J.L."/>
            <person name="Fitzpatrick D.A."/>
            <person name="Frisvad J.C."/>
            <person name="Nielsen K.L."/>
        </authorList>
    </citation>
    <scope>NUCLEOTIDE SEQUENCE</scope>
    <source>
        <strain evidence="1">IBT 22155</strain>
    </source>
</reference>
<proteinExistence type="predicted"/>
<dbReference type="AlphaFoldDB" id="A0A9W9GUB9"/>
<comment type="caution">
    <text evidence="1">The sequence shown here is derived from an EMBL/GenBank/DDBJ whole genome shotgun (WGS) entry which is preliminary data.</text>
</comment>
<evidence type="ECO:0000313" key="2">
    <source>
        <dbReference type="Proteomes" id="UP001149079"/>
    </source>
</evidence>
<name>A0A9W9GUB9_9EURO</name>
<evidence type="ECO:0000313" key="1">
    <source>
        <dbReference type="EMBL" id="KAJ5130013.1"/>
    </source>
</evidence>
<dbReference type="OrthoDB" id="4243861at2759"/>
<protein>
    <submittedName>
        <fullName evidence="1">Uncharacterized protein</fullName>
    </submittedName>
</protein>
<sequence>MEDRASIIWQIRGVMRDFLDSYPSSTPIPPIRIAGDTPNSILDQSEFMASIEPIVAEVRSAVATWRPDTVTRWVAASKYEGRTSFFFLDLNNVDYDYDTAHKCLTKVPVYILSLSKAPRIFRFCLEDQAVAEWLAKMHDLHAGKPLPLLDDRTKPRVLTLPVIDTPDIS</sequence>